<dbReference type="AlphaFoldDB" id="A0A849BXB4"/>
<dbReference type="InterPro" id="IPR052336">
    <property type="entry name" value="MlaD_Phospholipid_Transporter"/>
</dbReference>
<dbReference type="Pfam" id="PF11887">
    <property type="entry name" value="Mce4_CUP1"/>
    <property type="match status" value="1"/>
</dbReference>
<feature type="domain" description="Mce/MlaD" evidence="2">
    <location>
        <begin position="46"/>
        <end position="118"/>
    </location>
</feature>
<dbReference type="InterPro" id="IPR003399">
    <property type="entry name" value="Mce/MlaD"/>
</dbReference>
<dbReference type="InterPro" id="IPR024516">
    <property type="entry name" value="Mce_C"/>
</dbReference>
<dbReference type="Proteomes" id="UP000586827">
    <property type="component" value="Unassembled WGS sequence"/>
</dbReference>
<evidence type="ECO:0000256" key="1">
    <source>
        <dbReference type="SAM" id="Phobius"/>
    </source>
</evidence>
<evidence type="ECO:0000259" key="3">
    <source>
        <dbReference type="Pfam" id="PF11887"/>
    </source>
</evidence>
<dbReference type="RefSeq" id="WP_067523233.1">
    <property type="nucleotide sequence ID" value="NZ_JABELX010000004.1"/>
</dbReference>
<comment type="caution">
    <text evidence="4">The sequence shown here is derived from an EMBL/GenBank/DDBJ whole genome shotgun (WGS) entry which is preliminary data.</text>
</comment>
<protein>
    <submittedName>
        <fullName evidence="4">MCE family protein</fullName>
    </submittedName>
</protein>
<evidence type="ECO:0000259" key="2">
    <source>
        <dbReference type="Pfam" id="PF02470"/>
    </source>
</evidence>
<keyword evidence="1" id="KW-0812">Transmembrane</keyword>
<feature type="transmembrane region" description="Helical" evidence="1">
    <location>
        <begin position="20"/>
        <end position="40"/>
    </location>
</feature>
<feature type="domain" description="Mammalian cell entry C-terminal" evidence="3">
    <location>
        <begin position="130"/>
        <end position="308"/>
    </location>
</feature>
<reference evidence="4 5" key="1">
    <citation type="submission" date="2020-05" db="EMBL/GenBank/DDBJ databases">
        <title>MicrobeNet Type strains.</title>
        <authorList>
            <person name="Nicholson A.C."/>
        </authorList>
    </citation>
    <scope>NUCLEOTIDE SEQUENCE [LARGE SCALE GENOMIC DNA]</scope>
    <source>
        <strain evidence="4 5">JCM 3224</strain>
    </source>
</reference>
<organism evidence="4 5">
    <name type="scientific">Nocardia uniformis</name>
    <dbReference type="NCBI Taxonomy" id="53432"/>
    <lineage>
        <taxon>Bacteria</taxon>
        <taxon>Bacillati</taxon>
        <taxon>Actinomycetota</taxon>
        <taxon>Actinomycetes</taxon>
        <taxon>Mycobacteriales</taxon>
        <taxon>Nocardiaceae</taxon>
        <taxon>Nocardia</taxon>
    </lineage>
</organism>
<dbReference type="Pfam" id="PF02470">
    <property type="entry name" value="MlaD"/>
    <property type="match status" value="1"/>
</dbReference>
<proteinExistence type="predicted"/>
<keyword evidence="5" id="KW-1185">Reference proteome</keyword>
<evidence type="ECO:0000313" key="5">
    <source>
        <dbReference type="Proteomes" id="UP000586827"/>
    </source>
</evidence>
<sequence>MTHKRTRYNAEAEASGQTRIGLYGVAFLVIVMLIVTYLFVTPIGEKSYVANFTTSGGARVLDEVRIAGIRVGRVRGVKLVRDHVEITFSVRRDVVLGDRTRADLELLTPVGGHFLALTIDGKADPGLRSIPLERTTVPYDPARLLEEAAQQVEGVDGSVMRASLEELAKGLQNAPNALASIAANAATVVNLVTTQGQQLQDAVSLADEYLTMSAQNRQELITFLQQAAAIVDTIMQSRGDIVGTLQYLYTVVETLYPPLTAYETALEPVLRDGEALIATLNANRDSIDQILTVLAPLLNKLKEATGQGPFFNADLSQVLVHSARCQGGC</sequence>
<gene>
    <name evidence="4" type="ORF">HLB23_13765</name>
</gene>
<name>A0A849BXB4_9NOCA</name>
<dbReference type="EMBL" id="JABELX010000004">
    <property type="protein sequence ID" value="NNH70914.1"/>
    <property type="molecule type" value="Genomic_DNA"/>
</dbReference>
<keyword evidence="1" id="KW-0472">Membrane</keyword>
<dbReference type="GO" id="GO:0005576">
    <property type="term" value="C:extracellular region"/>
    <property type="evidence" value="ECO:0007669"/>
    <property type="project" value="TreeGrafter"/>
</dbReference>
<accession>A0A849BXB4</accession>
<dbReference type="PANTHER" id="PTHR33371">
    <property type="entry name" value="INTERMEMBRANE PHOSPHOLIPID TRANSPORT SYSTEM BINDING PROTEIN MLAD-RELATED"/>
    <property type="match status" value="1"/>
</dbReference>
<keyword evidence="1" id="KW-1133">Transmembrane helix</keyword>
<dbReference type="PANTHER" id="PTHR33371:SF18">
    <property type="entry name" value="MCE-FAMILY PROTEIN MCE3C"/>
    <property type="match status" value="1"/>
</dbReference>
<evidence type="ECO:0000313" key="4">
    <source>
        <dbReference type="EMBL" id="NNH70914.1"/>
    </source>
</evidence>